<gene>
    <name evidence="1" type="ORF">O6H91_23G057900</name>
</gene>
<reference evidence="2" key="1">
    <citation type="journal article" date="2024" name="Proc. Natl. Acad. Sci. U.S.A.">
        <title>Extraordinary preservation of gene collinearity over three hundred million years revealed in homosporous lycophytes.</title>
        <authorList>
            <person name="Li C."/>
            <person name="Wickell D."/>
            <person name="Kuo L.Y."/>
            <person name="Chen X."/>
            <person name="Nie B."/>
            <person name="Liao X."/>
            <person name="Peng D."/>
            <person name="Ji J."/>
            <person name="Jenkins J."/>
            <person name="Williams M."/>
            <person name="Shu S."/>
            <person name="Plott C."/>
            <person name="Barry K."/>
            <person name="Rajasekar S."/>
            <person name="Grimwood J."/>
            <person name="Han X."/>
            <person name="Sun S."/>
            <person name="Hou Z."/>
            <person name="He W."/>
            <person name="Dai G."/>
            <person name="Sun C."/>
            <person name="Schmutz J."/>
            <person name="Leebens-Mack J.H."/>
            <person name="Li F.W."/>
            <person name="Wang L."/>
        </authorList>
    </citation>
    <scope>NUCLEOTIDE SEQUENCE [LARGE SCALE GENOMIC DNA]</scope>
    <source>
        <strain evidence="2">cv. PW_Plant_1</strain>
    </source>
</reference>
<evidence type="ECO:0000313" key="2">
    <source>
        <dbReference type="Proteomes" id="UP001162992"/>
    </source>
</evidence>
<protein>
    <submittedName>
        <fullName evidence="1">Uncharacterized protein</fullName>
    </submittedName>
</protein>
<comment type="caution">
    <text evidence="1">The sequence shown here is derived from an EMBL/GenBank/DDBJ whole genome shotgun (WGS) entry which is preliminary data.</text>
</comment>
<dbReference type="EMBL" id="CM055114">
    <property type="protein sequence ID" value="KAJ7514748.1"/>
    <property type="molecule type" value="Genomic_DNA"/>
</dbReference>
<proteinExistence type="predicted"/>
<accession>A0ACC2AB49</accession>
<evidence type="ECO:0000313" key="1">
    <source>
        <dbReference type="EMBL" id="KAJ7514748.1"/>
    </source>
</evidence>
<keyword evidence="2" id="KW-1185">Reference proteome</keyword>
<name>A0ACC2AB49_DIPCM</name>
<sequence>MEGHQFQRAVNHEFDLENDLDKIFQFSSAVVPSDDSRFDSPRKVFGRSPWLTDDEEPSCFVPHIFPADSEMLLDNNSSNLFALQREILGPFTSDLARSSITEDIPGVPFQGKNAADFSSTNSSFQQQLLQFSNDHGQRLNQTGGLERPDLLWLISPSLPGSSGRAYTSPTSTMQASSGVFPSFSELLSGGGGSAAVTTPNSSLSSSFREEAVDEEISYPVANSPHDHINVSASKRKAAELTSDENFASMPNNKKQNKSARKGRKRIREPRYAIQTRSDKDVLEDGYKWRKYGQKAVKNSPHPRSYYRCTYNKCSVKKTVERSSEDPGLVITTYEGVHVHPSPAAIRGSTEALFIDSIIPFSRPVYSQFLPNTRPVSLADPRIRFNVGTQIRGAHQLPQLDRGLLEDMLPSTIRMST</sequence>
<dbReference type="Proteomes" id="UP001162992">
    <property type="component" value="Chromosome 23"/>
</dbReference>
<organism evidence="1 2">
    <name type="scientific">Diphasiastrum complanatum</name>
    <name type="common">Issler's clubmoss</name>
    <name type="synonym">Lycopodium complanatum</name>
    <dbReference type="NCBI Taxonomy" id="34168"/>
    <lineage>
        <taxon>Eukaryota</taxon>
        <taxon>Viridiplantae</taxon>
        <taxon>Streptophyta</taxon>
        <taxon>Embryophyta</taxon>
        <taxon>Tracheophyta</taxon>
        <taxon>Lycopodiopsida</taxon>
        <taxon>Lycopodiales</taxon>
        <taxon>Lycopodiaceae</taxon>
        <taxon>Lycopodioideae</taxon>
        <taxon>Diphasiastrum</taxon>
    </lineage>
</organism>